<dbReference type="EMBL" id="CM047585">
    <property type="protein sequence ID" value="KAI9909745.1"/>
    <property type="molecule type" value="Genomic_DNA"/>
</dbReference>
<dbReference type="Proteomes" id="UP001163321">
    <property type="component" value="Chromosome 6"/>
</dbReference>
<evidence type="ECO:0000313" key="2">
    <source>
        <dbReference type="Proteomes" id="UP001163321"/>
    </source>
</evidence>
<evidence type="ECO:0000313" key="1">
    <source>
        <dbReference type="EMBL" id="KAI9909745.1"/>
    </source>
</evidence>
<keyword evidence="2" id="KW-1185">Reference proteome</keyword>
<name>A0ACC0VT56_9STRA</name>
<comment type="caution">
    <text evidence="1">The sequence shown here is derived from an EMBL/GenBank/DDBJ whole genome shotgun (WGS) entry which is preliminary data.</text>
</comment>
<sequence>MAILRARREQAKKVTDADALLSRYAREKEAAAVKCKFQDAVRIASHENTGKERGRAEAMVEGVKMELVDVREQLEASRGARNKAREERDEKERVWGCGKGDSCGMNRERWSVR</sequence>
<accession>A0ACC0VT56</accession>
<gene>
    <name evidence="1" type="ORF">PsorP6_010213</name>
</gene>
<organism evidence="1 2">
    <name type="scientific">Peronosclerospora sorghi</name>
    <dbReference type="NCBI Taxonomy" id="230839"/>
    <lineage>
        <taxon>Eukaryota</taxon>
        <taxon>Sar</taxon>
        <taxon>Stramenopiles</taxon>
        <taxon>Oomycota</taxon>
        <taxon>Peronosporomycetes</taxon>
        <taxon>Peronosporales</taxon>
        <taxon>Peronosporaceae</taxon>
        <taxon>Peronosclerospora</taxon>
    </lineage>
</organism>
<proteinExistence type="predicted"/>
<protein>
    <submittedName>
        <fullName evidence="1">Uncharacterized protein</fullName>
    </submittedName>
</protein>
<reference evidence="1 2" key="1">
    <citation type="journal article" date="2022" name="bioRxiv">
        <title>The genome of the oomycete Peronosclerospora sorghi, a cosmopolitan pathogen of maize and sorghum, is inflated with dispersed pseudogenes.</title>
        <authorList>
            <person name="Fletcher K."/>
            <person name="Martin F."/>
            <person name="Isakeit T."/>
            <person name="Cavanaugh K."/>
            <person name="Magill C."/>
            <person name="Michelmore R."/>
        </authorList>
    </citation>
    <scope>NUCLEOTIDE SEQUENCE [LARGE SCALE GENOMIC DNA]</scope>
    <source>
        <strain evidence="1">P6</strain>
    </source>
</reference>